<comment type="caution">
    <text evidence="3">The sequence shown here is derived from an EMBL/GenBank/DDBJ whole genome shotgun (WGS) entry which is preliminary data.</text>
</comment>
<organism evidence="3 4">
    <name type="scientific">Candidatus Spyradosoma merdigallinarum</name>
    <dbReference type="NCBI Taxonomy" id="2840950"/>
    <lineage>
        <taxon>Bacteria</taxon>
        <taxon>Pseudomonadati</taxon>
        <taxon>Verrucomicrobiota</taxon>
        <taxon>Opitutia</taxon>
        <taxon>Opitutia incertae sedis</taxon>
        <taxon>Candidatus Spyradosoma</taxon>
    </lineage>
</organism>
<feature type="transmembrane region" description="Helical" evidence="2">
    <location>
        <begin position="141"/>
        <end position="167"/>
    </location>
</feature>
<keyword evidence="2" id="KW-1133">Transmembrane helix</keyword>
<feature type="transmembrane region" description="Helical" evidence="2">
    <location>
        <begin position="226"/>
        <end position="247"/>
    </location>
</feature>
<feature type="transmembrane region" description="Helical" evidence="2">
    <location>
        <begin position="197"/>
        <end position="220"/>
    </location>
</feature>
<sequence length="304" mass="31316">MDGFFENREWFAAAAGILLAAAALGCVSALRSRGKEPASRERLGVALLTGLGWVLLSFALFVRGAESGRLPVANPFEIFQTLGWFAVFFAAVLRFVWSLRVPAFFAAGAAGALCALGFANVGLWDAAPPAASAFLAGTPWAAAHACFATVGFACFSAAGVVWCLYLIQHSALRRKRTHPFFSRLPDLASLDRISGRLCSAGVAVFGAGAALGAAILLGGGRLGSTLAAYKTAFSCALFLGFLGLTLLRRKNGISAPKFARAGLALLLAGIVFLGGIACVRAAAEKSGGSGPEAPSAAEEAQVSR</sequence>
<accession>A0A9D1NJ71</accession>
<feature type="transmembrane region" description="Helical" evidence="2">
    <location>
        <begin position="78"/>
        <end position="96"/>
    </location>
</feature>
<dbReference type="AlphaFoldDB" id="A0A9D1NJ71"/>
<keyword evidence="2" id="KW-0472">Membrane</keyword>
<reference evidence="3" key="1">
    <citation type="submission" date="2020-10" db="EMBL/GenBank/DDBJ databases">
        <authorList>
            <person name="Gilroy R."/>
        </authorList>
    </citation>
    <scope>NUCLEOTIDE SEQUENCE</scope>
    <source>
        <strain evidence="3">10669</strain>
    </source>
</reference>
<protein>
    <submittedName>
        <fullName evidence="3">Cytochrome c biogenesis protein CcsA</fullName>
    </submittedName>
</protein>
<evidence type="ECO:0000313" key="3">
    <source>
        <dbReference type="EMBL" id="HIV03861.1"/>
    </source>
</evidence>
<feature type="transmembrane region" description="Helical" evidence="2">
    <location>
        <begin position="259"/>
        <end position="283"/>
    </location>
</feature>
<dbReference type="EMBL" id="DVOG01000049">
    <property type="protein sequence ID" value="HIV03861.1"/>
    <property type="molecule type" value="Genomic_DNA"/>
</dbReference>
<evidence type="ECO:0000256" key="1">
    <source>
        <dbReference type="SAM" id="MobiDB-lite"/>
    </source>
</evidence>
<feature type="region of interest" description="Disordered" evidence="1">
    <location>
        <begin position="285"/>
        <end position="304"/>
    </location>
</feature>
<feature type="transmembrane region" description="Helical" evidence="2">
    <location>
        <begin position="12"/>
        <end position="31"/>
    </location>
</feature>
<feature type="transmembrane region" description="Helical" evidence="2">
    <location>
        <begin position="43"/>
        <end position="62"/>
    </location>
</feature>
<evidence type="ECO:0000256" key="2">
    <source>
        <dbReference type="SAM" id="Phobius"/>
    </source>
</evidence>
<keyword evidence="2" id="KW-0812">Transmembrane</keyword>
<gene>
    <name evidence="3" type="primary">ccsA</name>
    <name evidence="3" type="ORF">IAC75_01775</name>
</gene>
<reference evidence="3" key="2">
    <citation type="journal article" date="2021" name="PeerJ">
        <title>Extensive microbial diversity within the chicken gut microbiome revealed by metagenomics and culture.</title>
        <authorList>
            <person name="Gilroy R."/>
            <person name="Ravi A."/>
            <person name="Getino M."/>
            <person name="Pursley I."/>
            <person name="Horton D.L."/>
            <person name="Alikhan N.F."/>
            <person name="Baker D."/>
            <person name="Gharbi K."/>
            <person name="Hall N."/>
            <person name="Watson M."/>
            <person name="Adriaenssens E.M."/>
            <person name="Foster-Nyarko E."/>
            <person name="Jarju S."/>
            <person name="Secka A."/>
            <person name="Antonio M."/>
            <person name="Oren A."/>
            <person name="Chaudhuri R.R."/>
            <person name="La Ragione R."/>
            <person name="Hildebrand F."/>
            <person name="Pallen M.J."/>
        </authorList>
    </citation>
    <scope>NUCLEOTIDE SEQUENCE</scope>
    <source>
        <strain evidence="3">10669</strain>
    </source>
</reference>
<name>A0A9D1NJ71_9BACT</name>
<evidence type="ECO:0000313" key="4">
    <source>
        <dbReference type="Proteomes" id="UP000886812"/>
    </source>
</evidence>
<feature type="compositionally biased region" description="Low complexity" evidence="1">
    <location>
        <begin position="291"/>
        <end position="304"/>
    </location>
</feature>
<feature type="transmembrane region" description="Helical" evidence="2">
    <location>
        <begin position="103"/>
        <end position="121"/>
    </location>
</feature>
<dbReference type="Proteomes" id="UP000886812">
    <property type="component" value="Unassembled WGS sequence"/>
</dbReference>
<proteinExistence type="predicted"/>